<gene>
    <name evidence="11" type="ORF">ACFO3Q_10660</name>
</gene>
<evidence type="ECO:0000256" key="6">
    <source>
        <dbReference type="ARBA" id="ARBA00022833"/>
    </source>
</evidence>
<dbReference type="GO" id="GO:0008237">
    <property type="term" value="F:metallopeptidase activity"/>
    <property type="evidence" value="ECO:0007669"/>
    <property type="project" value="UniProtKB-KW"/>
</dbReference>
<comment type="cofactor">
    <cofactor evidence="8">
        <name>Zn(2+)</name>
        <dbReference type="ChEBI" id="CHEBI:29105"/>
    </cofactor>
    <text evidence="8">Binds 1 zinc ion per subunit.</text>
</comment>
<evidence type="ECO:0000313" key="11">
    <source>
        <dbReference type="EMBL" id="MFC4728629.1"/>
    </source>
</evidence>
<keyword evidence="6 8" id="KW-0862">Zinc</keyword>
<dbReference type="InterPro" id="IPR030873">
    <property type="entry name" value="Protease_BepA"/>
</dbReference>
<dbReference type="RefSeq" id="WP_377004657.1">
    <property type="nucleotide sequence ID" value="NZ_JBHSGG010000029.1"/>
</dbReference>
<feature type="binding site" evidence="8">
    <location>
        <position position="135"/>
    </location>
    <ligand>
        <name>Zn(2+)</name>
        <dbReference type="ChEBI" id="CHEBI:29105"/>
        <note>catalytic</note>
    </ligand>
</feature>
<feature type="coiled-coil region" evidence="9">
    <location>
        <begin position="461"/>
        <end position="488"/>
    </location>
</feature>
<comment type="similarity">
    <text evidence="8">Belongs to the peptidase M48 family. BepA subfamily.</text>
</comment>
<dbReference type="Gene3D" id="3.30.2010.10">
    <property type="entry name" value="Metalloproteases ('zincins'), catalytic domain"/>
    <property type="match status" value="1"/>
</dbReference>
<evidence type="ECO:0000256" key="4">
    <source>
        <dbReference type="ARBA" id="ARBA00022764"/>
    </source>
</evidence>
<dbReference type="PANTHER" id="PTHR22726:SF1">
    <property type="entry name" value="METALLOENDOPEPTIDASE OMA1, MITOCHONDRIAL"/>
    <property type="match status" value="1"/>
</dbReference>
<feature type="active site" description="Proton donor" evidence="8">
    <location>
        <position position="205"/>
    </location>
</feature>
<feature type="binding site" evidence="8">
    <location>
        <position position="131"/>
    </location>
    <ligand>
        <name>Zn(2+)</name>
        <dbReference type="ChEBI" id="CHEBI:29105"/>
        <note>catalytic</note>
    </ligand>
</feature>
<evidence type="ECO:0000256" key="7">
    <source>
        <dbReference type="ARBA" id="ARBA00023049"/>
    </source>
</evidence>
<dbReference type="Gene3D" id="1.25.40.10">
    <property type="entry name" value="Tetratricopeptide repeat domain"/>
    <property type="match status" value="1"/>
</dbReference>
<feature type="active site" evidence="8">
    <location>
        <position position="132"/>
    </location>
</feature>
<keyword evidence="5 8" id="KW-0378">Hydrolase</keyword>
<evidence type="ECO:0000256" key="8">
    <source>
        <dbReference type="HAMAP-Rule" id="MF_00997"/>
    </source>
</evidence>
<keyword evidence="9" id="KW-0175">Coiled coil</keyword>
<comment type="caution">
    <text evidence="11">The sequence shown here is derived from an EMBL/GenBank/DDBJ whole genome shotgun (WGS) entry which is preliminary data.</text>
</comment>
<name>A0ABV9NNE4_9GAMM</name>
<dbReference type="Pfam" id="PF14559">
    <property type="entry name" value="TPR_19"/>
    <property type="match status" value="1"/>
</dbReference>
<dbReference type="EC" id="3.4.-.-" evidence="8"/>
<comment type="subcellular location">
    <subcellularLocation>
        <location evidence="8">Periplasm</location>
    </subcellularLocation>
</comment>
<keyword evidence="7 8" id="KW-0482">Metalloprotease</keyword>
<keyword evidence="12" id="KW-1185">Reference proteome</keyword>
<feature type="chain" id="PRO_5044920470" description="Putative beta-barrel assembly-enhancing protease" evidence="8">
    <location>
        <begin position="25"/>
        <end position="530"/>
    </location>
</feature>
<dbReference type="PANTHER" id="PTHR22726">
    <property type="entry name" value="METALLOENDOPEPTIDASE OMA1"/>
    <property type="match status" value="1"/>
</dbReference>
<evidence type="ECO:0000256" key="3">
    <source>
        <dbReference type="ARBA" id="ARBA00022729"/>
    </source>
</evidence>
<keyword evidence="3 8" id="KW-0732">Signal</keyword>
<protein>
    <recommendedName>
        <fullName evidence="8">Putative beta-barrel assembly-enhancing protease</fullName>
        <ecNumber evidence="8">3.4.-.-</ecNumber>
    </recommendedName>
</protein>
<dbReference type="InterPro" id="IPR051156">
    <property type="entry name" value="Mito/Outer_Membr_Metalloprot"/>
</dbReference>
<evidence type="ECO:0000256" key="2">
    <source>
        <dbReference type="ARBA" id="ARBA00022723"/>
    </source>
</evidence>
<feature type="binding site" evidence="8">
    <location>
        <position position="201"/>
    </location>
    <ligand>
        <name>Zn(2+)</name>
        <dbReference type="ChEBI" id="CHEBI:29105"/>
        <note>catalytic</note>
    </ligand>
</feature>
<feature type="domain" description="Peptidase M48" evidence="10">
    <location>
        <begin position="67"/>
        <end position="262"/>
    </location>
</feature>
<evidence type="ECO:0000259" key="10">
    <source>
        <dbReference type="Pfam" id="PF01435"/>
    </source>
</evidence>
<organism evidence="11 12">
    <name type="scientific">Coralloluteibacterium thermophilum</name>
    <dbReference type="NCBI Taxonomy" id="2707049"/>
    <lineage>
        <taxon>Bacteria</taxon>
        <taxon>Pseudomonadati</taxon>
        <taxon>Pseudomonadota</taxon>
        <taxon>Gammaproteobacteria</taxon>
        <taxon>Lysobacterales</taxon>
        <taxon>Lysobacteraceae</taxon>
        <taxon>Coralloluteibacterium</taxon>
    </lineage>
</organism>
<evidence type="ECO:0000256" key="9">
    <source>
        <dbReference type="SAM" id="Coils"/>
    </source>
</evidence>
<comment type="function">
    <text evidence="8">Functions as both a chaperone and a metalloprotease. Maintains the integrity of the outer membrane by promoting either the assembly or the elimination of outer membrane proteins, depending on their folding state.</text>
</comment>
<keyword evidence="2 8" id="KW-0479">Metal-binding</keyword>
<reference evidence="12" key="1">
    <citation type="journal article" date="2019" name="Int. J. Syst. Evol. Microbiol.">
        <title>The Global Catalogue of Microorganisms (GCM) 10K type strain sequencing project: providing services to taxonomists for standard genome sequencing and annotation.</title>
        <authorList>
            <consortium name="The Broad Institute Genomics Platform"/>
            <consortium name="The Broad Institute Genome Sequencing Center for Infectious Disease"/>
            <person name="Wu L."/>
            <person name="Ma J."/>
        </authorList>
    </citation>
    <scope>NUCLEOTIDE SEQUENCE [LARGE SCALE GENOMIC DNA]</scope>
    <source>
        <strain evidence="12">CGMCC 1.13574</strain>
    </source>
</reference>
<dbReference type="EMBL" id="JBHSGG010000029">
    <property type="protein sequence ID" value="MFC4728629.1"/>
    <property type="molecule type" value="Genomic_DNA"/>
</dbReference>
<dbReference type="SUPFAM" id="SSF48452">
    <property type="entry name" value="TPR-like"/>
    <property type="match status" value="1"/>
</dbReference>
<keyword evidence="4 8" id="KW-0574">Periplasm</keyword>
<dbReference type="InterPro" id="IPR001915">
    <property type="entry name" value="Peptidase_M48"/>
</dbReference>
<evidence type="ECO:0000256" key="5">
    <source>
        <dbReference type="ARBA" id="ARBA00022801"/>
    </source>
</evidence>
<dbReference type="Proteomes" id="UP001595892">
    <property type="component" value="Unassembled WGS sequence"/>
</dbReference>
<feature type="signal peptide" evidence="8">
    <location>
        <begin position="1"/>
        <end position="24"/>
    </location>
</feature>
<evidence type="ECO:0000313" key="12">
    <source>
        <dbReference type="Proteomes" id="UP001595892"/>
    </source>
</evidence>
<sequence length="530" mass="57223" precursor="true">MFRVLTLTALSVALAGTPATSARAQQALPDMGSSAAEQLTPAQEAIYGAMTLRELRRLGMLLEDPLLDAWYHGMAYRLVASDSRTRQDYTFMLLRDRQINAFATVGGYIGMNSGLILAAEVEDEVAGVLAHEIAHVTQKHVLRAVERAQKDSVPILLGMLAAVVAAQQAGSRSSGDATQAAIAGGLSLIQQRQIDYTRSNESEADRIGIQRLAAAGYDPLAMAQMFGRMSRFERNNTGGRAAPEYLRTHPVTTTRMSEARERAERMRASQTVSFAGGPMAANPLLPGGLGVSADATGRPGARFAWAQERLRVLTADSPNAAAAEYTRMRAAGERFGPPQRYGMALAQLRMGHGAEALQELKALAEAEPGDLWIELALAEAEFAAGHAGTARQRFERLAAGYPNNRAVALTYARVLGEVGTAEAGRRAQELLRPLLRGGSDDPELHVRFARASELAGDLSRAAEAHAEVAFLNGRAEDALNQLQALKADDDLDYYQRARIDARIAAMTPIVLEMRRQGLRPEDQGRGVVQR</sequence>
<proteinExistence type="inferred from homology"/>
<dbReference type="Pfam" id="PF01435">
    <property type="entry name" value="Peptidase_M48"/>
    <property type="match status" value="1"/>
</dbReference>
<dbReference type="InterPro" id="IPR011990">
    <property type="entry name" value="TPR-like_helical_dom_sf"/>
</dbReference>
<accession>A0ABV9NNE4</accession>
<keyword evidence="1 8" id="KW-0645">Protease</keyword>
<dbReference type="HAMAP" id="MF_00997">
    <property type="entry name" value="Protease_BepA"/>
    <property type="match status" value="1"/>
</dbReference>
<evidence type="ECO:0000256" key="1">
    <source>
        <dbReference type="ARBA" id="ARBA00022670"/>
    </source>
</evidence>